<keyword evidence="8" id="KW-0121">Carboxypeptidase</keyword>
<name>A0A1Y6EUH0_9GAMM</name>
<dbReference type="RefSeq" id="WP_086434236.1">
    <property type="nucleotide sequence ID" value="NZ_FXWH01000001.1"/>
</dbReference>
<organism evidence="8 9">
    <name type="scientific">Pseudidiomarina planktonica</name>
    <dbReference type="NCBI Taxonomy" id="1323738"/>
    <lineage>
        <taxon>Bacteria</taxon>
        <taxon>Pseudomonadati</taxon>
        <taxon>Pseudomonadota</taxon>
        <taxon>Gammaproteobacteria</taxon>
        <taxon>Alteromonadales</taxon>
        <taxon>Idiomarinaceae</taxon>
        <taxon>Pseudidiomarina</taxon>
    </lineage>
</organism>
<accession>A0A1Y6EUH0</accession>
<dbReference type="FunFam" id="3.40.630.10:FF:000088">
    <property type="entry name" value="Peptidase M20"/>
    <property type="match status" value="1"/>
</dbReference>
<dbReference type="InterPro" id="IPR007484">
    <property type="entry name" value="Peptidase_M28"/>
</dbReference>
<dbReference type="CDD" id="cd04821">
    <property type="entry name" value="PA_M28_1_2"/>
    <property type="match status" value="1"/>
</dbReference>
<dbReference type="Proteomes" id="UP000194450">
    <property type="component" value="Unassembled WGS sequence"/>
</dbReference>
<evidence type="ECO:0000256" key="2">
    <source>
        <dbReference type="ARBA" id="ARBA00022670"/>
    </source>
</evidence>
<dbReference type="GO" id="GO:0004177">
    <property type="term" value="F:aminopeptidase activity"/>
    <property type="evidence" value="ECO:0007669"/>
    <property type="project" value="UniProtKB-KW"/>
</dbReference>
<evidence type="ECO:0000259" key="7">
    <source>
        <dbReference type="Pfam" id="PF04389"/>
    </source>
</evidence>
<evidence type="ECO:0000256" key="3">
    <source>
        <dbReference type="ARBA" id="ARBA00022723"/>
    </source>
</evidence>
<proteinExistence type="predicted"/>
<evidence type="ECO:0000256" key="1">
    <source>
        <dbReference type="ARBA" id="ARBA00022438"/>
    </source>
</evidence>
<dbReference type="GO" id="GO:0046872">
    <property type="term" value="F:metal ion binding"/>
    <property type="evidence" value="ECO:0007669"/>
    <property type="project" value="UniProtKB-KW"/>
</dbReference>
<dbReference type="PANTHER" id="PTHR12147">
    <property type="entry name" value="METALLOPEPTIDASE M28 FAMILY MEMBER"/>
    <property type="match status" value="1"/>
</dbReference>
<keyword evidence="6" id="KW-0862">Zinc</keyword>
<dbReference type="SUPFAM" id="SSF52025">
    <property type="entry name" value="PA domain"/>
    <property type="match status" value="1"/>
</dbReference>
<dbReference type="Pfam" id="PF04389">
    <property type="entry name" value="Peptidase_M28"/>
    <property type="match status" value="1"/>
</dbReference>
<dbReference type="PROSITE" id="PS51257">
    <property type="entry name" value="PROKAR_LIPOPROTEIN"/>
    <property type="match status" value="1"/>
</dbReference>
<dbReference type="CDD" id="cd05660">
    <property type="entry name" value="M28_like_PA"/>
    <property type="match status" value="1"/>
</dbReference>
<evidence type="ECO:0000256" key="4">
    <source>
        <dbReference type="ARBA" id="ARBA00022729"/>
    </source>
</evidence>
<reference evidence="9" key="1">
    <citation type="submission" date="2017-04" db="EMBL/GenBank/DDBJ databases">
        <authorList>
            <person name="Varghese N."/>
            <person name="Submissions S."/>
        </authorList>
    </citation>
    <scope>NUCLEOTIDE SEQUENCE [LARGE SCALE GENOMIC DNA]</scope>
</reference>
<dbReference type="GO" id="GO:0008235">
    <property type="term" value="F:metalloexopeptidase activity"/>
    <property type="evidence" value="ECO:0007669"/>
    <property type="project" value="InterPro"/>
</dbReference>
<dbReference type="SUPFAM" id="SSF53187">
    <property type="entry name" value="Zn-dependent exopeptidases"/>
    <property type="match status" value="1"/>
</dbReference>
<keyword evidence="5" id="KW-0378">Hydrolase</keyword>
<feature type="domain" description="Peptidase M28" evidence="7">
    <location>
        <begin position="310"/>
        <end position="517"/>
    </location>
</feature>
<evidence type="ECO:0000313" key="9">
    <source>
        <dbReference type="Proteomes" id="UP000194450"/>
    </source>
</evidence>
<sequence>MKHFSIWTATALSLAIASGCSDAPDADSETRMEESALEVAEFNENYRDYLKRLSSDEFEGRAPASDGEELTVDMLSSKFAEWGLKPYNSETGSYEQKVPLVKMIPYKVSSMTFSGDTAVDAFEYRTEMMAWSPRVVEDIQLDNSEVVFVGYGIVAPEYDWNDYEDLDVEGKTVVMLVNDPGYDTQDAELFNGSAMTYYGRWTYKYEEAARQGAAAALVIHETGPAGYGWGVVAGGSPVRFDLARDNKNMDRVQVEGWITSESADQLFAAQGKSLAEMREQAQRTDFAAVSLNTALNVRVQSKFEYLDSSNVVGYIEGTETPEEHVIYMAHWDHLGVDPINTEDPIYNGAQDNASGTAGLLAIAEKFAQAPAPKRSIVFAAVAAEERGLLGSDWYANNPLFPLSKAVAGINMDVMNVYGPVRDMVVVGFGNSELEDYLERYVQPQNRYIAPEPTPEVGSFYRSDHFNLAKKGVPMLYAKGGNDHFEHGRAHVEEQRAEYIRTAYHKPADEYNEDWDLRGVQQDLSVYFSIGSELANSDAWPSWNDGNEFKAIRDETADQRQ</sequence>
<dbReference type="GO" id="GO:0004180">
    <property type="term" value="F:carboxypeptidase activity"/>
    <property type="evidence" value="ECO:0007669"/>
    <property type="project" value="UniProtKB-KW"/>
</dbReference>
<evidence type="ECO:0000256" key="6">
    <source>
        <dbReference type="ARBA" id="ARBA00022833"/>
    </source>
</evidence>
<dbReference type="InterPro" id="IPR046450">
    <property type="entry name" value="PA_dom_sf"/>
</dbReference>
<keyword evidence="1" id="KW-0031">Aminopeptidase</keyword>
<dbReference type="Gene3D" id="3.40.630.10">
    <property type="entry name" value="Zn peptidases"/>
    <property type="match status" value="1"/>
</dbReference>
<keyword evidence="9" id="KW-1185">Reference proteome</keyword>
<keyword evidence="3" id="KW-0479">Metal-binding</keyword>
<protein>
    <submittedName>
        <fullName evidence="8">Zn-dependent amino- or carboxypeptidase, M28 family</fullName>
    </submittedName>
</protein>
<evidence type="ECO:0000313" key="8">
    <source>
        <dbReference type="EMBL" id="SMQ64881.1"/>
    </source>
</evidence>
<dbReference type="AlphaFoldDB" id="A0A1Y6EUH0"/>
<dbReference type="GO" id="GO:0006508">
    <property type="term" value="P:proteolysis"/>
    <property type="evidence" value="ECO:0007669"/>
    <property type="project" value="UniProtKB-KW"/>
</dbReference>
<dbReference type="EMBL" id="FXWH01000001">
    <property type="protein sequence ID" value="SMQ64881.1"/>
    <property type="molecule type" value="Genomic_DNA"/>
</dbReference>
<keyword evidence="4" id="KW-0732">Signal</keyword>
<dbReference type="OrthoDB" id="9778250at2"/>
<keyword evidence="2" id="KW-0645">Protease</keyword>
<dbReference type="PANTHER" id="PTHR12147:SF56">
    <property type="entry name" value="AMINOPEPTIDASE YDR415C-RELATED"/>
    <property type="match status" value="1"/>
</dbReference>
<evidence type="ECO:0000256" key="5">
    <source>
        <dbReference type="ARBA" id="ARBA00022801"/>
    </source>
</evidence>
<gene>
    <name evidence="8" type="ORF">SAMN06297229_1127</name>
</gene>
<dbReference type="InterPro" id="IPR045175">
    <property type="entry name" value="M28_fam"/>
</dbReference>